<evidence type="ECO:0000313" key="5">
    <source>
        <dbReference type="Proteomes" id="UP000009138"/>
    </source>
</evidence>
<keyword evidence="5" id="KW-1185">Reference proteome</keyword>
<dbReference type="InterPro" id="IPR001878">
    <property type="entry name" value="Znf_CCHC"/>
</dbReference>
<dbReference type="SMART" id="SM00343">
    <property type="entry name" value="ZnF_C2HC"/>
    <property type="match status" value="2"/>
</dbReference>
<evidence type="ECO:0000259" key="3">
    <source>
        <dbReference type="PROSITE" id="PS50158"/>
    </source>
</evidence>
<dbReference type="Pfam" id="PF00098">
    <property type="entry name" value="zf-CCHC"/>
    <property type="match status" value="1"/>
</dbReference>
<dbReference type="InParanoid" id="I1BQD4"/>
<dbReference type="SUPFAM" id="SSF57756">
    <property type="entry name" value="Retrovirus zinc finger-like domains"/>
    <property type="match status" value="1"/>
</dbReference>
<dbReference type="EMBL" id="CH476733">
    <property type="protein sequence ID" value="EIE78414.1"/>
    <property type="molecule type" value="Genomic_DNA"/>
</dbReference>
<accession>I1BQD4</accession>
<dbReference type="VEuPathDB" id="FungiDB:RO3G_03118"/>
<protein>
    <recommendedName>
        <fullName evidence="3">CCHC-type domain-containing protein</fullName>
    </recommendedName>
</protein>
<keyword evidence="1" id="KW-0479">Metal-binding</keyword>
<reference evidence="4 5" key="1">
    <citation type="journal article" date="2009" name="PLoS Genet.">
        <title>Genomic analysis of the basal lineage fungus Rhizopus oryzae reveals a whole-genome duplication.</title>
        <authorList>
            <person name="Ma L.-J."/>
            <person name="Ibrahim A.S."/>
            <person name="Skory C."/>
            <person name="Grabherr M.G."/>
            <person name="Burger G."/>
            <person name="Butler M."/>
            <person name="Elias M."/>
            <person name="Idnurm A."/>
            <person name="Lang B.F."/>
            <person name="Sone T."/>
            <person name="Abe A."/>
            <person name="Calvo S.E."/>
            <person name="Corrochano L.M."/>
            <person name="Engels R."/>
            <person name="Fu J."/>
            <person name="Hansberg W."/>
            <person name="Kim J.-M."/>
            <person name="Kodira C.D."/>
            <person name="Koehrsen M.J."/>
            <person name="Liu B."/>
            <person name="Miranda-Saavedra D."/>
            <person name="O'Leary S."/>
            <person name="Ortiz-Castellanos L."/>
            <person name="Poulter R."/>
            <person name="Rodriguez-Romero J."/>
            <person name="Ruiz-Herrera J."/>
            <person name="Shen Y.-Q."/>
            <person name="Zeng Q."/>
            <person name="Galagan J."/>
            <person name="Birren B.W."/>
            <person name="Cuomo C.A."/>
            <person name="Wickes B.L."/>
        </authorList>
    </citation>
    <scope>NUCLEOTIDE SEQUENCE [LARGE SCALE GENOMIC DNA]</scope>
    <source>
        <strain evidence="5">RA 99-880 / ATCC MYA-4621 / FGSC 9543 / NRRL 43880</strain>
    </source>
</reference>
<feature type="compositionally biased region" description="Low complexity" evidence="2">
    <location>
        <begin position="112"/>
        <end position="125"/>
    </location>
</feature>
<dbReference type="AlphaFoldDB" id="I1BQD4"/>
<feature type="domain" description="CCHC-type" evidence="3">
    <location>
        <begin position="27"/>
        <end position="42"/>
    </location>
</feature>
<feature type="region of interest" description="Disordered" evidence="2">
    <location>
        <begin position="112"/>
        <end position="198"/>
    </location>
</feature>
<dbReference type="InterPro" id="IPR036875">
    <property type="entry name" value="Znf_CCHC_sf"/>
</dbReference>
<dbReference type="Proteomes" id="UP000009138">
    <property type="component" value="Unassembled WGS sequence"/>
</dbReference>
<dbReference type="GO" id="GO:0008270">
    <property type="term" value="F:zinc ion binding"/>
    <property type="evidence" value="ECO:0007669"/>
    <property type="project" value="UniProtKB-KW"/>
</dbReference>
<dbReference type="PROSITE" id="PS50158">
    <property type="entry name" value="ZF_CCHC"/>
    <property type="match status" value="2"/>
</dbReference>
<evidence type="ECO:0000256" key="2">
    <source>
        <dbReference type="SAM" id="MobiDB-lite"/>
    </source>
</evidence>
<dbReference type="GeneID" id="93610090"/>
<gene>
    <name evidence="4" type="ORF">RO3G_03118</name>
</gene>
<sequence>MPHYCRYCHEEGHVVVDCPKRRARTSCWNCGINGHMAASCTRDKPSKRARKQPEANVAVQSSVEQAPTSLAITESAVTTDTPTTDVDVYSNVENQVHHDGTCPHNPPVVIPTHISTSTSSIPVSPGKTGPKRSRVHATQKPYERPVTRSQSTPPKESIYAPSGSVQVGQTDKMDTECSVDPSSSVTPTDEEPNNHMIQ</sequence>
<keyword evidence="1" id="KW-0863">Zinc-finger</keyword>
<dbReference type="Gene3D" id="4.10.60.10">
    <property type="entry name" value="Zinc finger, CCHC-type"/>
    <property type="match status" value="1"/>
</dbReference>
<organism evidence="4 5">
    <name type="scientific">Rhizopus delemar (strain RA 99-880 / ATCC MYA-4621 / FGSC 9543 / NRRL 43880)</name>
    <name type="common">Mucormycosis agent</name>
    <name type="synonym">Rhizopus arrhizus var. delemar</name>
    <dbReference type="NCBI Taxonomy" id="246409"/>
    <lineage>
        <taxon>Eukaryota</taxon>
        <taxon>Fungi</taxon>
        <taxon>Fungi incertae sedis</taxon>
        <taxon>Mucoromycota</taxon>
        <taxon>Mucoromycotina</taxon>
        <taxon>Mucoromycetes</taxon>
        <taxon>Mucorales</taxon>
        <taxon>Mucorineae</taxon>
        <taxon>Rhizopodaceae</taxon>
        <taxon>Rhizopus</taxon>
    </lineage>
</organism>
<keyword evidence="1" id="KW-0862">Zinc</keyword>
<dbReference type="RefSeq" id="XP_067513810.1">
    <property type="nucleotide sequence ID" value="XM_067657709.1"/>
</dbReference>
<proteinExistence type="predicted"/>
<dbReference type="GO" id="GO:0003676">
    <property type="term" value="F:nucleic acid binding"/>
    <property type="evidence" value="ECO:0007669"/>
    <property type="project" value="InterPro"/>
</dbReference>
<feature type="domain" description="CCHC-type" evidence="3">
    <location>
        <begin position="5"/>
        <end position="20"/>
    </location>
</feature>
<evidence type="ECO:0000313" key="4">
    <source>
        <dbReference type="EMBL" id="EIE78414.1"/>
    </source>
</evidence>
<evidence type="ECO:0000256" key="1">
    <source>
        <dbReference type="PROSITE-ProRule" id="PRU00047"/>
    </source>
</evidence>
<name>I1BQD4_RHIO9</name>